<evidence type="ECO:0000256" key="2">
    <source>
        <dbReference type="ARBA" id="ARBA00004613"/>
    </source>
</evidence>
<dbReference type="Gene3D" id="3.20.20.80">
    <property type="entry name" value="Glycosidases"/>
    <property type="match status" value="1"/>
</dbReference>
<evidence type="ECO:0000256" key="5">
    <source>
        <dbReference type="ARBA" id="ARBA00022525"/>
    </source>
</evidence>
<dbReference type="GO" id="GO:0042742">
    <property type="term" value="P:defense response to bacterium"/>
    <property type="evidence" value="ECO:0007669"/>
    <property type="project" value="UniProtKB-KW"/>
</dbReference>
<dbReference type="Proteomes" id="UP000237061">
    <property type="component" value="Unassembled WGS sequence"/>
</dbReference>
<dbReference type="GO" id="GO:0009253">
    <property type="term" value="P:peptidoglycan catabolic process"/>
    <property type="evidence" value="ECO:0007669"/>
    <property type="project" value="InterPro"/>
</dbReference>
<evidence type="ECO:0000256" key="12">
    <source>
        <dbReference type="ARBA" id="ARBA00055588"/>
    </source>
</evidence>
<dbReference type="SUPFAM" id="SSF69318">
    <property type="entry name" value="Integrin alpha N-terminal domain"/>
    <property type="match status" value="2"/>
</dbReference>
<dbReference type="PROSITE" id="PS51904">
    <property type="entry name" value="GLYCOSYL_HYDROL_F25_2"/>
    <property type="match status" value="1"/>
</dbReference>
<dbReference type="SUPFAM" id="SSF51445">
    <property type="entry name" value="(Trans)glycosidases"/>
    <property type="match status" value="1"/>
</dbReference>
<comment type="catalytic activity">
    <reaction evidence="1">
        <text>Hydrolysis of (1-&gt;4)-beta-linkages between N-acetylmuramic acid and N-acetyl-D-glucosamine residues in a peptidoglycan and between N-acetyl-D-glucosamine residues in chitodextrins.</text>
        <dbReference type="EC" id="3.2.1.17"/>
    </reaction>
</comment>
<comment type="caution">
    <text evidence="14">The sequence shown here is derived from an EMBL/GenBank/DDBJ whole genome shotgun (WGS) entry which is preliminary data.</text>
</comment>
<evidence type="ECO:0000256" key="9">
    <source>
        <dbReference type="ARBA" id="ARBA00022801"/>
    </source>
</evidence>
<keyword evidence="5" id="KW-0964">Secreted</keyword>
<keyword evidence="8" id="KW-0732">Signal</keyword>
<keyword evidence="10" id="KW-1015">Disulfide bond</keyword>
<evidence type="ECO:0000256" key="3">
    <source>
        <dbReference type="ARBA" id="ARBA00010646"/>
    </source>
</evidence>
<evidence type="ECO:0000313" key="14">
    <source>
        <dbReference type="EMBL" id="POH74600.1"/>
    </source>
</evidence>
<sequence>MSTYKPARTAACWHPSRKVGLGSIASVIALTSVILAGGAGLWPLSAQAAPQGPETTSPESSASPAAPSASAQPLLETPSPDVAASPDAAEPGISNGYAKPEGPGAEMGSAGKSAANGAPGQTRSLPRAQALGLDGSSARAIQPDGTEGLPLGMDVSGWQPTVDWAGAWANGARFAYIKASEGPWTMNDYFAQQYNGAAAVGMVRGAYHFARPHISGGKNQAEVFIQSGGGWSADGKTLPGVLDLEAHVPVSAADKVGSCYNMTPAQLVAWTRDFTSTYKNLTSRDAVIYSSYSFWQSCMGNTTAFSAINPLWIAAYGPPLSGVLMPGGWPAFTFWQYADAGTFPGDQNVFNGSYDQLKTFVGGREAPIAVTVRDVVAGKDFDGDGVPDVIATKSDGTLWFYPGSGTGAVGAARKIGSGWNIYDVVAGVGDFNKDGKNDLVARKTDGSLWFYAGTGVVNNTSEGYRGGVKVGEFGWGAFTQILGVGDFDTDGNADLLTTRADGTLWFYPGSGTGTPGAGRQIGSGWNMYDQLVAPGDFDLDGKADIIARKPDGSLWHYAGTGTVSGSSEGYRGATKIGDFGWSAFSQIVGAGDANKDGKNDLMTRTPDGALSFYPGTGMKNYGVRGGSKIGLFGWDAFNNVVAGKDFDGDGVPDVIATKSDGTLWFYPGSGTGAVGAARKIGSGWNIYDVVAGVGDFNKDGKNDLVARKTDGSLWFYAGTGVVNNTSEGYRGGVKVGEFGWGAFTQILGVGDFDTDGNADLLTTRADGTLWFYPGSGTGTPGAGRQIGSGWNMYDQLVAPGDFDLDGKADIIARKPDGSLWHYAGTGVANGASESFRGATKIGDFGWNAFSQIVGAGDANKDGKNDLMTRTPDGALSFYPGFVERNNGYASATKVGTL</sequence>
<dbReference type="RefSeq" id="WP_103464645.1">
    <property type="nucleotide sequence ID" value="NZ_PPXC01000003.1"/>
</dbReference>
<dbReference type="PANTHER" id="PTHR46580">
    <property type="entry name" value="SENSOR KINASE-RELATED"/>
    <property type="match status" value="1"/>
</dbReference>
<protein>
    <recommendedName>
        <fullName evidence="4">lysozyme</fullName>
        <ecNumber evidence="4">3.2.1.17</ecNumber>
    </recommendedName>
</protein>
<dbReference type="Gene3D" id="2.115.10.10">
    <property type="entry name" value="Tachylectin 2"/>
    <property type="match status" value="3"/>
</dbReference>
<organism evidence="14 15">
    <name type="scientific">Arthrobacter glacialis</name>
    <dbReference type="NCBI Taxonomy" id="1664"/>
    <lineage>
        <taxon>Bacteria</taxon>
        <taxon>Bacillati</taxon>
        <taxon>Actinomycetota</taxon>
        <taxon>Actinomycetes</taxon>
        <taxon>Micrococcales</taxon>
        <taxon>Micrococcaceae</taxon>
        <taxon>Arthrobacter</taxon>
    </lineage>
</organism>
<comment type="subcellular location">
    <subcellularLocation>
        <location evidence="2">Secreted</location>
    </subcellularLocation>
</comment>
<evidence type="ECO:0000256" key="6">
    <source>
        <dbReference type="ARBA" id="ARBA00022529"/>
    </source>
</evidence>
<keyword evidence="7" id="KW-0081">Bacteriolytic enzyme</keyword>
<evidence type="ECO:0000256" key="13">
    <source>
        <dbReference type="SAM" id="MobiDB-lite"/>
    </source>
</evidence>
<dbReference type="Pfam" id="PF01183">
    <property type="entry name" value="Glyco_hydro_25"/>
    <property type="match status" value="1"/>
</dbReference>
<dbReference type="FunFam" id="3.20.20.80:FF:000060">
    <property type="entry name" value="Lysozyme M1"/>
    <property type="match status" value="1"/>
</dbReference>
<feature type="compositionally biased region" description="Low complexity" evidence="13">
    <location>
        <begin position="78"/>
        <end position="91"/>
    </location>
</feature>
<evidence type="ECO:0000313" key="15">
    <source>
        <dbReference type="Proteomes" id="UP000237061"/>
    </source>
</evidence>
<comment type="similarity">
    <text evidence="3">Belongs to the glycosyl hydrolase 25 family.</text>
</comment>
<dbReference type="InterPro" id="IPR002053">
    <property type="entry name" value="Glyco_hydro_25"/>
</dbReference>
<feature type="region of interest" description="Disordered" evidence="13">
    <location>
        <begin position="46"/>
        <end position="124"/>
    </location>
</feature>
<feature type="compositionally biased region" description="Low complexity" evidence="13">
    <location>
        <begin position="53"/>
        <end position="71"/>
    </location>
</feature>
<evidence type="ECO:0000256" key="8">
    <source>
        <dbReference type="ARBA" id="ARBA00022729"/>
    </source>
</evidence>
<evidence type="ECO:0000256" key="7">
    <source>
        <dbReference type="ARBA" id="ARBA00022638"/>
    </source>
</evidence>
<evidence type="ECO:0000256" key="10">
    <source>
        <dbReference type="ARBA" id="ARBA00023157"/>
    </source>
</evidence>
<dbReference type="InterPro" id="IPR013517">
    <property type="entry name" value="FG-GAP"/>
</dbReference>
<keyword evidence="11" id="KW-0326">Glycosidase</keyword>
<dbReference type="GO" id="GO:0005576">
    <property type="term" value="C:extracellular region"/>
    <property type="evidence" value="ECO:0007669"/>
    <property type="project" value="UniProtKB-SubCell"/>
</dbReference>
<evidence type="ECO:0000256" key="11">
    <source>
        <dbReference type="ARBA" id="ARBA00023295"/>
    </source>
</evidence>
<accession>A0A2S3ZZD2</accession>
<name>A0A2S3ZZD2_ARTGL</name>
<keyword evidence="9" id="KW-0378">Hydrolase</keyword>
<keyword evidence="6" id="KW-0929">Antimicrobial</keyword>
<dbReference type="SMART" id="SM00641">
    <property type="entry name" value="Glyco_25"/>
    <property type="match status" value="1"/>
</dbReference>
<dbReference type="GO" id="GO:0003796">
    <property type="term" value="F:lysozyme activity"/>
    <property type="evidence" value="ECO:0007669"/>
    <property type="project" value="UniProtKB-EC"/>
</dbReference>
<dbReference type="EC" id="3.2.1.17" evidence="4"/>
<evidence type="ECO:0000256" key="1">
    <source>
        <dbReference type="ARBA" id="ARBA00000632"/>
    </source>
</evidence>
<dbReference type="GO" id="GO:0016998">
    <property type="term" value="P:cell wall macromolecule catabolic process"/>
    <property type="evidence" value="ECO:0007669"/>
    <property type="project" value="InterPro"/>
</dbReference>
<evidence type="ECO:0000256" key="4">
    <source>
        <dbReference type="ARBA" id="ARBA00012732"/>
    </source>
</evidence>
<dbReference type="AlphaFoldDB" id="A0A2S3ZZD2"/>
<reference evidence="14 15" key="1">
    <citation type="submission" date="2018-01" db="EMBL/GenBank/DDBJ databases">
        <title>Arthrobacter sp. nov., from glaciers in China.</title>
        <authorList>
            <person name="Liu Q."/>
            <person name="Xin Y.-H."/>
        </authorList>
    </citation>
    <scope>NUCLEOTIDE SEQUENCE [LARGE SCALE GENOMIC DNA]</scope>
    <source>
        <strain evidence="14 15">HLT2-12-2</strain>
    </source>
</reference>
<gene>
    <name evidence="14" type="ORF">CVS27_05120</name>
</gene>
<dbReference type="InterPro" id="IPR017853">
    <property type="entry name" value="GH"/>
</dbReference>
<keyword evidence="15" id="KW-1185">Reference proteome</keyword>
<dbReference type="GO" id="GO:0031640">
    <property type="term" value="P:killing of cells of another organism"/>
    <property type="evidence" value="ECO:0007669"/>
    <property type="project" value="UniProtKB-KW"/>
</dbReference>
<dbReference type="EMBL" id="PPXC01000003">
    <property type="protein sequence ID" value="POH74600.1"/>
    <property type="molecule type" value="Genomic_DNA"/>
</dbReference>
<dbReference type="Pfam" id="PF13517">
    <property type="entry name" value="FG-GAP_3"/>
    <property type="match status" value="4"/>
</dbReference>
<dbReference type="InterPro" id="IPR018077">
    <property type="entry name" value="Glyco_hydro_fam25_subgr"/>
</dbReference>
<comment type="function">
    <text evidence="12">This enzyme has both lysozyme (acetylmuramidase) and diacetylmuramidase activities.</text>
</comment>
<dbReference type="InterPro" id="IPR028994">
    <property type="entry name" value="Integrin_alpha_N"/>
</dbReference>
<proteinExistence type="inferred from homology"/>
<dbReference type="PANTHER" id="PTHR46580:SF4">
    <property type="entry name" value="ATP_GTP-BINDING PROTEIN"/>
    <property type="match status" value="1"/>
</dbReference>